<dbReference type="GO" id="GO:0004386">
    <property type="term" value="F:helicase activity"/>
    <property type="evidence" value="ECO:0007669"/>
    <property type="project" value="UniProtKB-KW"/>
</dbReference>
<evidence type="ECO:0000259" key="3">
    <source>
        <dbReference type="PROSITE" id="PS51194"/>
    </source>
</evidence>
<feature type="domain" description="Helicase C-terminal" evidence="3">
    <location>
        <begin position="467"/>
        <end position="615"/>
    </location>
</feature>
<protein>
    <submittedName>
        <fullName evidence="4">DEAD/DEAH box helicase</fullName>
    </submittedName>
</protein>
<dbReference type="SUPFAM" id="SSF52540">
    <property type="entry name" value="P-loop containing nucleoside triphosphate hydrolases"/>
    <property type="match status" value="2"/>
</dbReference>
<keyword evidence="4" id="KW-0347">Helicase</keyword>
<evidence type="ECO:0000313" key="4">
    <source>
        <dbReference type="EMBL" id="MCF2564781.1"/>
    </source>
</evidence>
<dbReference type="InterPro" id="IPR000330">
    <property type="entry name" value="SNF2_N"/>
</dbReference>
<dbReference type="CDD" id="cd18793">
    <property type="entry name" value="SF2_C_SNF"/>
    <property type="match status" value="1"/>
</dbReference>
<sequence>MKASWIIYSHHLALQDGKNVFHPSASDIYNLLSKDDSKNEFNINCGNPQLDLPDIRFSKIGSSIHIKLTNNNCGEIICNIEAQRKDTFVPVDIIEGTIIDQCVYNNTWFYLTGNNLQVQDLLDSAGIKENGRISIRQYLNLIEKELLNGTTLLDNQVDISCLQKPIDNNEEPPTSLKATLFPYQKVGFLWIKRMLEESNGCILGDEMGLGKTMQVITEMLNLKERKEIPMLVVAPISLLTNWHRECAKFAPSLKTIVHYGHDRISNYKDFQNYDVVITSYTTVVSDIHMLNMIKWKFVALDEAQNIKNPFSARARACKGISRKRSIAVSGTPFENHITDIWSLIDFIQPGLLGSLENYKETITDDVSGGKRIEPILSPLMIRRLVVDVAKDLPEKVVSTQALQMSEFECNEYNKYLSILKSSFDSDKINLGMLQQLRIYCTHPYTLSGMNDFDDPTEVSIKYQRFCEIAEEIISREEKIIVFTSYKKMFEIFKKDIPNRFGIQLWTINGETPVAERQQIVDRFNNLSGAAMLILNPKAAGTGLNITGANHVIHYNLEWNPALEDQSSARAYRRGQTKTVFIYRLYYTNTVEQVVNERIERKRDIASSAVVGNDGQSQDRADILRALELIPSIRK</sequence>
<evidence type="ECO:0000259" key="2">
    <source>
        <dbReference type="PROSITE" id="PS51192"/>
    </source>
</evidence>
<dbReference type="RefSeq" id="WP_301638655.1">
    <property type="nucleotide sequence ID" value="NZ_JADYTN010000038.1"/>
</dbReference>
<dbReference type="InterPro" id="IPR049730">
    <property type="entry name" value="SNF2/RAD54-like_C"/>
</dbReference>
<proteinExistence type="predicted"/>
<reference evidence="4 5" key="1">
    <citation type="submission" date="2020-12" db="EMBL/GenBank/DDBJ databases">
        <title>Whole genome sequences of gut porcine anaerobes.</title>
        <authorList>
            <person name="Kubasova T."/>
            <person name="Jahodarova E."/>
            <person name="Rychlik I."/>
        </authorList>
    </citation>
    <scope>NUCLEOTIDE SEQUENCE [LARGE SCALE GENOMIC DNA]</scope>
    <source>
        <strain evidence="4 5">An925</strain>
    </source>
</reference>
<dbReference type="SMART" id="SM00490">
    <property type="entry name" value="HELICc"/>
    <property type="match status" value="1"/>
</dbReference>
<dbReference type="SMART" id="SM00487">
    <property type="entry name" value="DEXDc"/>
    <property type="match status" value="1"/>
</dbReference>
<dbReference type="PROSITE" id="PS51192">
    <property type="entry name" value="HELICASE_ATP_BIND_1"/>
    <property type="match status" value="1"/>
</dbReference>
<organism evidence="4 5">
    <name type="scientific">Xylanibacter brevis</name>
    <dbReference type="NCBI Taxonomy" id="83231"/>
    <lineage>
        <taxon>Bacteria</taxon>
        <taxon>Pseudomonadati</taxon>
        <taxon>Bacteroidota</taxon>
        <taxon>Bacteroidia</taxon>
        <taxon>Bacteroidales</taxon>
        <taxon>Prevotellaceae</taxon>
        <taxon>Xylanibacter</taxon>
    </lineage>
</organism>
<dbReference type="InterPro" id="IPR038718">
    <property type="entry name" value="SNF2-like_sf"/>
</dbReference>
<keyword evidence="4" id="KW-0067">ATP-binding</keyword>
<dbReference type="Pfam" id="PF00176">
    <property type="entry name" value="SNF2-rel_dom"/>
    <property type="match status" value="1"/>
</dbReference>
<evidence type="ECO:0000256" key="1">
    <source>
        <dbReference type="ARBA" id="ARBA00022801"/>
    </source>
</evidence>
<dbReference type="Gene3D" id="3.40.50.10810">
    <property type="entry name" value="Tandem AAA-ATPase domain"/>
    <property type="match status" value="1"/>
</dbReference>
<dbReference type="PROSITE" id="PS51194">
    <property type="entry name" value="HELICASE_CTER"/>
    <property type="match status" value="1"/>
</dbReference>
<accession>A0ABS9CIE1</accession>
<dbReference type="Pfam" id="PF00271">
    <property type="entry name" value="Helicase_C"/>
    <property type="match status" value="1"/>
</dbReference>
<dbReference type="PANTHER" id="PTHR10799">
    <property type="entry name" value="SNF2/RAD54 HELICASE FAMILY"/>
    <property type="match status" value="1"/>
</dbReference>
<feature type="domain" description="Helicase ATP-binding" evidence="2">
    <location>
        <begin position="192"/>
        <end position="350"/>
    </location>
</feature>
<dbReference type="InterPro" id="IPR027417">
    <property type="entry name" value="P-loop_NTPase"/>
</dbReference>
<gene>
    <name evidence="4" type="ORF">I6E12_11810</name>
</gene>
<keyword evidence="1" id="KW-0378">Hydrolase</keyword>
<name>A0ABS9CIE1_9BACT</name>
<keyword evidence="5" id="KW-1185">Reference proteome</keyword>
<evidence type="ECO:0000313" key="5">
    <source>
        <dbReference type="Proteomes" id="UP001200470"/>
    </source>
</evidence>
<dbReference type="InterPro" id="IPR014001">
    <property type="entry name" value="Helicase_ATP-bd"/>
</dbReference>
<comment type="caution">
    <text evidence="4">The sequence shown here is derived from an EMBL/GenBank/DDBJ whole genome shotgun (WGS) entry which is preliminary data.</text>
</comment>
<dbReference type="Gene3D" id="3.40.50.300">
    <property type="entry name" value="P-loop containing nucleotide triphosphate hydrolases"/>
    <property type="match status" value="1"/>
</dbReference>
<keyword evidence="4" id="KW-0547">Nucleotide-binding</keyword>
<dbReference type="EMBL" id="JADYTN010000038">
    <property type="protein sequence ID" value="MCF2564781.1"/>
    <property type="molecule type" value="Genomic_DNA"/>
</dbReference>
<dbReference type="Proteomes" id="UP001200470">
    <property type="component" value="Unassembled WGS sequence"/>
</dbReference>
<dbReference type="InterPro" id="IPR001650">
    <property type="entry name" value="Helicase_C-like"/>
</dbReference>